<dbReference type="InterPro" id="IPR013783">
    <property type="entry name" value="Ig-like_fold"/>
</dbReference>
<evidence type="ECO:0000256" key="1">
    <source>
        <dbReference type="SAM" id="MobiDB-lite"/>
    </source>
</evidence>
<dbReference type="InterPro" id="IPR015943">
    <property type="entry name" value="WD40/YVTN_repeat-like_dom_sf"/>
</dbReference>
<dbReference type="Gene3D" id="2.130.10.10">
    <property type="entry name" value="YVTN repeat-like/Quinoprotein amine dehydrogenase"/>
    <property type="match status" value="1"/>
</dbReference>
<dbReference type="Proteomes" id="UP001501094">
    <property type="component" value="Unassembled WGS sequence"/>
</dbReference>
<feature type="region of interest" description="Disordered" evidence="1">
    <location>
        <begin position="40"/>
        <end position="61"/>
    </location>
</feature>
<organism evidence="3 4">
    <name type="scientific">Myceligenerans crystallogenes</name>
    <dbReference type="NCBI Taxonomy" id="316335"/>
    <lineage>
        <taxon>Bacteria</taxon>
        <taxon>Bacillati</taxon>
        <taxon>Actinomycetota</taxon>
        <taxon>Actinomycetes</taxon>
        <taxon>Micrococcales</taxon>
        <taxon>Promicromonosporaceae</taxon>
        <taxon>Myceligenerans</taxon>
    </lineage>
</organism>
<dbReference type="InterPro" id="IPR011044">
    <property type="entry name" value="Quino_amine_DH_bsu"/>
</dbReference>
<keyword evidence="4" id="KW-1185">Reference proteome</keyword>
<keyword evidence="2" id="KW-0732">Signal</keyword>
<protein>
    <recommendedName>
        <fullName evidence="5">Fibronectin type-III domain-containing protein</fullName>
    </recommendedName>
</protein>
<dbReference type="PANTHER" id="PTHR31778:SF2">
    <property type="entry name" value="BUD SITE SELECTION PROTEIN RAX2"/>
    <property type="match status" value="1"/>
</dbReference>
<evidence type="ECO:0000313" key="4">
    <source>
        <dbReference type="Proteomes" id="UP001501094"/>
    </source>
</evidence>
<feature type="compositionally biased region" description="Low complexity" evidence="1">
    <location>
        <begin position="48"/>
        <end position="61"/>
    </location>
</feature>
<comment type="caution">
    <text evidence="3">The sequence shown here is derived from an EMBL/GenBank/DDBJ whole genome shotgun (WGS) entry which is preliminary data.</text>
</comment>
<accession>A0ABN2N4P8</accession>
<dbReference type="RefSeq" id="WP_344099074.1">
    <property type="nucleotide sequence ID" value="NZ_BAAANL010000001.1"/>
</dbReference>
<feature type="compositionally biased region" description="Basic and acidic residues" evidence="1">
    <location>
        <begin position="472"/>
        <end position="481"/>
    </location>
</feature>
<feature type="region of interest" description="Disordered" evidence="1">
    <location>
        <begin position="472"/>
        <end position="496"/>
    </location>
</feature>
<dbReference type="Gene3D" id="2.60.40.10">
    <property type="entry name" value="Immunoglobulins"/>
    <property type="match status" value="1"/>
</dbReference>
<dbReference type="EMBL" id="BAAANL010000001">
    <property type="protein sequence ID" value="GAA1851204.1"/>
    <property type="molecule type" value="Genomic_DNA"/>
</dbReference>
<reference evidence="3 4" key="1">
    <citation type="journal article" date="2019" name="Int. J. Syst. Evol. Microbiol.">
        <title>The Global Catalogue of Microorganisms (GCM) 10K type strain sequencing project: providing services to taxonomists for standard genome sequencing and annotation.</title>
        <authorList>
            <consortium name="The Broad Institute Genomics Platform"/>
            <consortium name="The Broad Institute Genome Sequencing Center for Infectious Disease"/>
            <person name="Wu L."/>
            <person name="Ma J."/>
        </authorList>
    </citation>
    <scope>NUCLEOTIDE SEQUENCE [LARGE SCALE GENOMIC DNA]</scope>
    <source>
        <strain evidence="3 4">JCM 14326</strain>
    </source>
</reference>
<gene>
    <name evidence="3" type="ORF">GCM10009751_04540</name>
</gene>
<name>A0ABN2N4P8_9MICO</name>
<feature type="chain" id="PRO_5045161793" description="Fibronectin type-III domain-containing protein" evidence="2">
    <location>
        <begin position="27"/>
        <end position="581"/>
    </location>
</feature>
<evidence type="ECO:0000313" key="3">
    <source>
        <dbReference type="EMBL" id="GAA1851204.1"/>
    </source>
</evidence>
<dbReference type="PANTHER" id="PTHR31778">
    <property type="entry name" value="BUD SITE SELECTION PROTEIN RAX2"/>
    <property type="match status" value="1"/>
</dbReference>
<evidence type="ECO:0008006" key="5">
    <source>
        <dbReference type="Google" id="ProtNLM"/>
    </source>
</evidence>
<sequence length="581" mass="60512">MRIAYAALAAVALAAAGAGAPAPATAGGLVSAGGAAEVGLARTGDGTEPAGEQAGEESQAATTSATAADAVFSSPVSSDPLPTVQINGVVWAQAVVGDKVYVGGKFTTARPAGAAPGTQEVARRNLLAYDLHTGRLIQDWAPAANGEVRDLAVSPDGTRLYVAGQFTAIGGTTRYRAASFSTSTGALTSFRPAVNATVHAVGVRGSTVYLGGVFSSVNSATRPRVAAVDTATGRTTRAFRANVGNRSVQDLVVSPDGTKVVISGNFTSVNGSSNPGYGMARLDATTGAMLPLPVNTEIRDAGDNSAILSLASDDTYFYGVGYHWATSGNLEGTFAARWDDGKLVWLEDCHGDSYSIAPYGGALYSASHKHDCTTSGGHPNARPRVFKRATATTRTVEGTNLATATEGYPDHPGTPRPRILNWYPEFEAGTFTGQQQGPWDVVAGGGYVLYGGEFPAVNGRKQQGLVRFAVRDKAPNDDGPRRGSQGFALTASSPGSGTVNLSWPSLYDRDDETLAYSVYRGTTSGTPVVVKERTARFWETGTMTYADRTAPAGTTQRYIVAARDRWGNTAWSAWVNVDVAR</sequence>
<feature type="signal peptide" evidence="2">
    <location>
        <begin position="1"/>
        <end position="26"/>
    </location>
</feature>
<dbReference type="SUPFAM" id="SSF50969">
    <property type="entry name" value="YVTN repeat-like/Quinoprotein amine dehydrogenase"/>
    <property type="match status" value="1"/>
</dbReference>
<evidence type="ECO:0000256" key="2">
    <source>
        <dbReference type="SAM" id="SignalP"/>
    </source>
</evidence>
<proteinExistence type="predicted"/>